<proteinExistence type="predicted"/>
<keyword evidence="2" id="KW-1185">Reference proteome</keyword>
<dbReference type="Proteomes" id="UP001234178">
    <property type="component" value="Unassembled WGS sequence"/>
</dbReference>
<dbReference type="EMBL" id="JAOYFB010000005">
    <property type="protein sequence ID" value="KAK4015226.1"/>
    <property type="molecule type" value="Genomic_DNA"/>
</dbReference>
<evidence type="ECO:0000313" key="1">
    <source>
        <dbReference type="EMBL" id="KAK4015226.1"/>
    </source>
</evidence>
<protein>
    <submittedName>
        <fullName evidence="1">Uncharacterized protein</fullName>
    </submittedName>
</protein>
<gene>
    <name evidence="1" type="ORF">OUZ56_030211</name>
</gene>
<evidence type="ECO:0000313" key="2">
    <source>
        <dbReference type="Proteomes" id="UP001234178"/>
    </source>
</evidence>
<name>A0ABQ9ZQL6_9CRUS</name>
<accession>A0ABQ9ZQL6</accession>
<reference evidence="1 2" key="1">
    <citation type="journal article" date="2023" name="Nucleic Acids Res.">
        <title>The hologenome of Daphnia magna reveals possible DNA methylation and microbiome-mediated evolution of the host genome.</title>
        <authorList>
            <person name="Chaturvedi A."/>
            <person name="Li X."/>
            <person name="Dhandapani V."/>
            <person name="Marshall H."/>
            <person name="Kissane S."/>
            <person name="Cuenca-Cambronero M."/>
            <person name="Asole G."/>
            <person name="Calvet F."/>
            <person name="Ruiz-Romero M."/>
            <person name="Marangio P."/>
            <person name="Guigo R."/>
            <person name="Rago D."/>
            <person name="Mirbahai L."/>
            <person name="Eastwood N."/>
            <person name="Colbourne J.K."/>
            <person name="Zhou J."/>
            <person name="Mallon E."/>
            <person name="Orsini L."/>
        </authorList>
    </citation>
    <scope>NUCLEOTIDE SEQUENCE [LARGE SCALE GENOMIC DNA]</scope>
    <source>
        <strain evidence="1">LRV0_1</strain>
    </source>
</reference>
<sequence length="171" mass="19646">MLNVLSAILDPSEKAQKNFHVEAIFFYHQDAAESSSPHPPSPLQHVQYPAQKSEHRFNFLKPPIGGREGRRGDGHIGQGWIAACAQLSRYRWYMCRASDCDAVDQSSIPKKELQNIWYLNHINSAPHLESNADLQHHIQKRYTYAIDSDVNIYRHLEHKLNCFGNITKTKP</sequence>
<comment type="caution">
    <text evidence="1">The sequence shown here is derived from an EMBL/GenBank/DDBJ whole genome shotgun (WGS) entry which is preliminary data.</text>
</comment>
<organism evidence="1 2">
    <name type="scientific">Daphnia magna</name>
    <dbReference type="NCBI Taxonomy" id="35525"/>
    <lineage>
        <taxon>Eukaryota</taxon>
        <taxon>Metazoa</taxon>
        <taxon>Ecdysozoa</taxon>
        <taxon>Arthropoda</taxon>
        <taxon>Crustacea</taxon>
        <taxon>Branchiopoda</taxon>
        <taxon>Diplostraca</taxon>
        <taxon>Cladocera</taxon>
        <taxon>Anomopoda</taxon>
        <taxon>Daphniidae</taxon>
        <taxon>Daphnia</taxon>
    </lineage>
</organism>